<dbReference type="InterPro" id="IPR003961">
    <property type="entry name" value="FN3_dom"/>
</dbReference>
<dbReference type="CDD" id="cd06548">
    <property type="entry name" value="GH18_chitinase"/>
    <property type="match status" value="1"/>
</dbReference>
<dbReference type="PANTHER" id="PTHR11177:SF317">
    <property type="entry name" value="CHITINASE 12-RELATED"/>
    <property type="match status" value="1"/>
</dbReference>
<dbReference type="Pfam" id="PF00553">
    <property type="entry name" value="CBM_2"/>
    <property type="match status" value="1"/>
</dbReference>
<dbReference type="SMART" id="SM00060">
    <property type="entry name" value="FN3"/>
    <property type="match status" value="2"/>
</dbReference>
<dbReference type="PROSITE" id="PS51173">
    <property type="entry name" value="CBM2"/>
    <property type="match status" value="1"/>
</dbReference>
<feature type="domain" description="Fibronectin type-III" evidence="12">
    <location>
        <begin position="234"/>
        <end position="319"/>
    </location>
</feature>
<keyword evidence="6" id="KW-0119">Carbohydrate metabolism</keyword>
<dbReference type="InterPro" id="IPR001579">
    <property type="entry name" value="Glyco_hydro_18_chit_AS"/>
</dbReference>
<evidence type="ECO:0000256" key="7">
    <source>
        <dbReference type="ARBA" id="ARBA00023295"/>
    </source>
</evidence>
<dbReference type="GO" id="GO:0000272">
    <property type="term" value="P:polysaccharide catabolic process"/>
    <property type="evidence" value="ECO:0007669"/>
    <property type="project" value="UniProtKB-KW"/>
</dbReference>
<dbReference type="Pfam" id="PF00704">
    <property type="entry name" value="Glyco_hydro_18"/>
    <property type="match status" value="1"/>
</dbReference>
<reference evidence="15" key="1">
    <citation type="submission" date="2021-01" db="EMBL/GenBank/DDBJ databases">
        <title>Whole genome shotgun sequence of Rhizocola hellebori NBRC 109834.</title>
        <authorList>
            <person name="Komaki H."/>
            <person name="Tamura T."/>
        </authorList>
    </citation>
    <scope>NUCLEOTIDE SEQUENCE</scope>
    <source>
        <strain evidence="15">NBRC 109834</strain>
    </source>
</reference>
<gene>
    <name evidence="15" type="ORF">Rhe02_40270</name>
</gene>
<dbReference type="SUPFAM" id="SSF49265">
    <property type="entry name" value="Fibronectin type III"/>
    <property type="match status" value="1"/>
</dbReference>
<evidence type="ECO:0000256" key="9">
    <source>
        <dbReference type="RuleBase" id="RU000489"/>
    </source>
</evidence>
<dbReference type="InterPro" id="IPR036116">
    <property type="entry name" value="FN3_sf"/>
</dbReference>
<keyword evidence="5" id="KW-0146">Chitin degradation</keyword>
<feature type="domain" description="Fibronectin type-III" evidence="12">
    <location>
        <begin position="139"/>
        <end position="225"/>
    </location>
</feature>
<feature type="signal peptide" evidence="11">
    <location>
        <begin position="1"/>
        <end position="25"/>
    </location>
</feature>
<evidence type="ECO:0000256" key="4">
    <source>
        <dbReference type="ARBA" id="ARBA00022801"/>
    </source>
</evidence>
<accession>A0A8J3QAC2</accession>
<sequence>MLRRALLASLLVLAALVAPATPAQAAPGLTATFSAANNGSWFLDKFVVANPTTASIAGWTLEFDLPAGVTMGNFYNGVATQTGSHVTATNAHYNGTVAAGATTEPYSPWFIAYGGGAAPVNCRINGNKCDGSADRPPNAPGGLAVSGRTTKTVSLSWTAAVATDFPIAGYDIYAGGALKTSVTATTGVVTGLTPNTTYSFTVRAKDTRGNVSVDSAAVSATTLNPASDTIAPTVPGNLRSTAKTAVTVSLAWNASTDANGIAGYDIYVGGVLRTSVTGLTAVVTGLSPLTAYSFTVRARDTYDNTSAASNAAAVTTDDVIGAGSYAKVGYFVQWGIYGRQYFVRNLDTSGSAAKLTHINYAFANLDPVNLTCLQGVTRGTTLNPQDPDQGTGAGDADADYSRPMAASQSVDGVGDTGWESLRGNYNQLRKLKIKYPHLKVLISIGGWTYSKFFSNAALTPASREKLVRSCIDIYLKGNLPAYNGAGGPGSAAGIFDGIDLDWEWPGSEGHPGNIVRPQDKANNTLLMAEFRRQMDELTVTSGKRYLLTAFTPADPAKIAAGWDIGPNGVFRYMDFANVQGYDFHGAGSDNSWEPNRTGHQANLNRDTQDPYAFEFSVTKAIQTYLDAGVNPRQLTIGFPFYGRGWQGVTAGTVNGEWQSATGAAPGQFQEEAGTRGYANLIAMVPNCTVFHDTQSVSTYCYTGNGGQWWTFDDTWSIGQKTAWLKSKGLLGAMVWEMSGDTAAGTLMTTLHNGL</sequence>
<dbReference type="SUPFAM" id="SSF49384">
    <property type="entry name" value="Carbohydrate-binding domain"/>
    <property type="match status" value="1"/>
</dbReference>
<evidence type="ECO:0000259" key="14">
    <source>
        <dbReference type="PROSITE" id="PS51910"/>
    </source>
</evidence>
<dbReference type="EC" id="3.2.1.14" evidence="3"/>
<keyword evidence="11" id="KW-0732">Signal</keyword>
<dbReference type="GO" id="GO:0008843">
    <property type="term" value="F:endochitinase activity"/>
    <property type="evidence" value="ECO:0007669"/>
    <property type="project" value="UniProtKB-EC"/>
</dbReference>
<dbReference type="InterPro" id="IPR013783">
    <property type="entry name" value="Ig-like_fold"/>
</dbReference>
<dbReference type="SMART" id="SM00636">
    <property type="entry name" value="Glyco_18"/>
    <property type="match status" value="1"/>
</dbReference>
<dbReference type="GO" id="GO:0006032">
    <property type="term" value="P:chitin catabolic process"/>
    <property type="evidence" value="ECO:0007669"/>
    <property type="project" value="UniProtKB-KW"/>
</dbReference>
<evidence type="ECO:0000256" key="8">
    <source>
        <dbReference type="ARBA" id="ARBA00023326"/>
    </source>
</evidence>
<protein>
    <recommendedName>
        <fullName evidence="3">chitinase</fullName>
        <ecNumber evidence="3">3.2.1.14</ecNumber>
    </recommendedName>
</protein>
<dbReference type="CDD" id="cd00063">
    <property type="entry name" value="FN3"/>
    <property type="match status" value="2"/>
</dbReference>
<evidence type="ECO:0000256" key="11">
    <source>
        <dbReference type="SAM" id="SignalP"/>
    </source>
</evidence>
<evidence type="ECO:0000256" key="5">
    <source>
        <dbReference type="ARBA" id="ARBA00023024"/>
    </source>
</evidence>
<dbReference type="SUPFAM" id="SSF51445">
    <property type="entry name" value="(Trans)glycosidases"/>
    <property type="match status" value="1"/>
</dbReference>
<dbReference type="PROSITE" id="PS01095">
    <property type="entry name" value="GH18_1"/>
    <property type="match status" value="1"/>
</dbReference>
<dbReference type="RefSeq" id="WP_203909787.1">
    <property type="nucleotide sequence ID" value="NZ_BONY01000023.1"/>
</dbReference>
<dbReference type="InterPro" id="IPR001223">
    <property type="entry name" value="Glyco_hydro18_cat"/>
</dbReference>
<dbReference type="Gene3D" id="2.60.40.290">
    <property type="match status" value="1"/>
</dbReference>
<dbReference type="InterPro" id="IPR011583">
    <property type="entry name" value="Chitinase_II/V-like_cat"/>
</dbReference>
<name>A0A8J3QAC2_9ACTN</name>
<dbReference type="PROSITE" id="PS51910">
    <property type="entry name" value="GH18_2"/>
    <property type="match status" value="1"/>
</dbReference>
<keyword evidence="4 9" id="KW-0378">Hydrolase</keyword>
<dbReference type="PANTHER" id="PTHR11177">
    <property type="entry name" value="CHITINASE"/>
    <property type="match status" value="1"/>
</dbReference>
<dbReference type="PROSITE" id="PS50853">
    <property type="entry name" value="FN3"/>
    <property type="match status" value="2"/>
</dbReference>
<dbReference type="GO" id="GO:0030247">
    <property type="term" value="F:polysaccharide binding"/>
    <property type="evidence" value="ECO:0007669"/>
    <property type="project" value="UniProtKB-UniRule"/>
</dbReference>
<dbReference type="EMBL" id="BONY01000023">
    <property type="protein sequence ID" value="GIH05960.1"/>
    <property type="molecule type" value="Genomic_DNA"/>
</dbReference>
<evidence type="ECO:0000256" key="10">
    <source>
        <dbReference type="SAM" id="MobiDB-lite"/>
    </source>
</evidence>
<keyword evidence="8" id="KW-0624">Polysaccharide degradation</keyword>
<dbReference type="AlphaFoldDB" id="A0A8J3QAC2"/>
<dbReference type="InterPro" id="IPR012291">
    <property type="entry name" value="CBM2_carb-bd_dom_sf"/>
</dbReference>
<evidence type="ECO:0000259" key="12">
    <source>
        <dbReference type="PROSITE" id="PS50853"/>
    </source>
</evidence>
<dbReference type="Gene3D" id="2.60.40.10">
    <property type="entry name" value="Immunoglobulins"/>
    <property type="match status" value="2"/>
</dbReference>
<evidence type="ECO:0000256" key="3">
    <source>
        <dbReference type="ARBA" id="ARBA00012729"/>
    </source>
</evidence>
<feature type="domain" description="GH18" evidence="14">
    <location>
        <begin position="325"/>
        <end position="754"/>
    </location>
</feature>
<feature type="domain" description="CBM2" evidence="13">
    <location>
        <begin position="22"/>
        <end position="132"/>
    </location>
</feature>
<dbReference type="GO" id="GO:0008061">
    <property type="term" value="F:chitin binding"/>
    <property type="evidence" value="ECO:0007669"/>
    <property type="project" value="InterPro"/>
</dbReference>
<feature type="region of interest" description="Disordered" evidence="10">
    <location>
        <begin position="380"/>
        <end position="400"/>
    </location>
</feature>
<evidence type="ECO:0000256" key="6">
    <source>
        <dbReference type="ARBA" id="ARBA00023277"/>
    </source>
</evidence>
<evidence type="ECO:0000256" key="1">
    <source>
        <dbReference type="ARBA" id="ARBA00000822"/>
    </source>
</evidence>
<dbReference type="InterPro" id="IPR001919">
    <property type="entry name" value="CBD2"/>
</dbReference>
<dbReference type="SUPFAM" id="SSF54556">
    <property type="entry name" value="Chitinase insertion domain"/>
    <property type="match status" value="1"/>
</dbReference>
<proteinExistence type="inferred from homology"/>
<evidence type="ECO:0000313" key="15">
    <source>
        <dbReference type="EMBL" id="GIH05960.1"/>
    </source>
</evidence>
<dbReference type="InterPro" id="IPR050314">
    <property type="entry name" value="Glycosyl_Hydrlase_18"/>
</dbReference>
<evidence type="ECO:0000256" key="2">
    <source>
        <dbReference type="ARBA" id="ARBA00009121"/>
    </source>
</evidence>
<organism evidence="15 16">
    <name type="scientific">Rhizocola hellebori</name>
    <dbReference type="NCBI Taxonomy" id="1392758"/>
    <lineage>
        <taxon>Bacteria</taxon>
        <taxon>Bacillati</taxon>
        <taxon>Actinomycetota</taxon>
        <taxon>Actinomycetes</taxon>
        <taxon>Micromonosporales</taxon>
        <taxon>Micromonosporaceae</taxon>
        <taxon>Rhizocola</taxon>
    </lineage>
</organism>
<dbReference type="InterPro" id="IPR017853">
    <property type="entry name" value="GH"/>
</dbReference>
<evidence type="ECO:0000259" key="13">
    <source>
        <dbReference type="PROSITE" id="PS51173"/>
    </source>
</evidence>
<dbReference type="Pfam" id="PF00041">
    <property type="entry name" value="fn3"/>
    <property type="match status" value="2"/>
</dbReference>
<comment type="similarity">
    <text evidence="2">Belongs to the glycosyl hydrolase 18 family. Chitinase class II subfamily.</text>
</comment>
<evidence type="ECO:0000313" key="16">
    <source>
        <dbReference type="Proteomes" id="UP000612899"/>
    </source>
</evidence>
<dbReference type="SMART" id="SM00637">
    <property type="entry name" value="CBD_II"/>
    <property type="match status" value="1"/>
</dbReference>
<dbReference type="Gene3D" id="3.20.20.80">
    <property type="entry name" value="Glycosidases"/>
    <property type="match status" value="1"/>
</dbReference>
<feature type="chain" id="PRO_5035262518" description="chitinase" evidence="11">
    <location>
        <begin position="26"/>
        <end position="754"/>
    </location>
</feature>
<dbReference type="InterPro" id="IPR029070">
    <property type="entry name" value="Chitinase_insertion_sf"/>
</dbReference>
<dbReference type="Proteomes" id="UP000612899">
    <property type="component" value="Unassembled WGS sequence"/>
</dbReference>
<dbReference type="InterPro" id="IPR008965">
    <property type="entry name" value="CBM2/CBM3_carb-bd_dom_sf"/>
</dbReference>
<keyword evidence="16" id="KW-1185">Reference proteome</keyword>
<keyword evidence="7 9" id="KW-0326">Glycosidase</keyword>
<dbReference type="Gene3D" id="3.10.50.10">
    <property type="match status" value="1"/>
</dbReference>
<comment type="catalytic activity">
    <reaction evidence="1">
        <text>Random endo-hydrolysis of N-acetyl-beta-D-glucosaminide (1-&gt;4)-beta-linkages in chitin and chitodextrins.</text>
        <dbReference type="EC" id="3.2.1.14"/>
    </reaction>
</comment>
<comment type="caution">
    <text evidence="15">The sequence shown here is derived from an EMBL/GenBank/DDBJ whole genome shotgun (WGS) entry which is preliminary data.</text>
</comment>